<keyword evidence="3 7" id="KW-0547">Nucleotide-binding</keyword>
<protein>
    <recommendedName>
        <fullName evidence="7">Bifunctional glutamine synthetase adenylyltransferase/adenylyl-removing enzyme</fullName>
    </recommendedName>
    <alternativeName>
        <fullName evidence="7">ATP:glutamine synthetase adenylyltransferase</fullName>
    </alternativeName>
    <alternativeName>
        <fullName evidence="7">ATase</fullName>
    </alternativeName>
    <domain>
        <recommendedName>
            <fullName evidence="7">Glutamine synthetase adenylyl-L-tyrosine phosphorylase</fullName>
            <ecNumber evidence="7">2.7.7.89</ecNumber>
        </recommendedName>
        <alternativeName>
            <fullName evidence="7">Adenylyl removase</fullName>
            <shortName evidence="7">AR</shortName>
            <shortName evidence="7">AT-N</shortName>
        </alternativeName>
    </domain>
    <domain>
        <recommendedName>
            <fullName evidence="7">Glutamine synthetase adenylyl transferase</fullName>
            <ecNumber evidence="7">2.7.7.42</ecNumber>
        </recommendedName>
        <alternativeName>
            <fullName evidence="7">Adenylyl transferase</fullName>
            <shortName evidence="7">AT</shortName>
            <shortName evidence="7">AT-C</shortName>
        </alternativeName>
    </domain>
</protein>
<dbReference type="Proteomes" id="UP000824988">
    <property type="component" value="Chromosome"/>
</dbReference>
<dbReference type="InterPro" id="IPR005190">
    <property type="entry name" value="GlnE_rpt_dom"/>
</dbReference>
<dbReference type="FunFam" id="3.30.460.10:FF:000009">
    <property type="entry name" value="Bifunctional glutamine synthetase adenylyltransferase/adenylyl-removing enzyme"/>
    <property type="match status" value="2"/>
</dbReference>
<dbReference type="PANTHER" id="PTHR30621">
    <property type="entry name" value="GLUTAMINE SYNTHETASE ADENYLYLTRANSFERASE"/>
    <property type="match status" value="1"/>
</dbReference>
<feature type="region of interest" description="Adenylyl removase" evidence="7">
    <location>
        <begin position="1"/>
        <end position="447"/>
    </location>
</feature>
<dbReference type="EMBL" id="AP019782">
    <property type="protein sequence ID" value="BBL69626.1"/>
    <property type="molecule type" value="Genomic_DNA"/>
</dbReference>
<evidence type="ECO:0000313" key="10">
    <source>
        <dbReference type="EMBL" id="BBL69626.1"/>
    </source>
</evidence>
<feature type="domain" description="Glutamate-ammonia ligase adenylyltransferase repeated" evidence="8">
    <location>
        <begin position="557"/>
        <end position="808"/>
    </location>
</feature>
<feature type="domain" description="PII-uridylyltransferase/Glutamine-synthetase adenylyltransferase" evidence="9">
    <location>
        <begin position="305"/>
        <end position="444"/>
    </location>
</feature>
<dbReference type="GO" id="GO:0008882">
    <property type="term" value="F:[glutamate-ammonia-ligase] adenylyltransferase activity"/>
    <property type="evidence" value="ECO:0007669"/>
    <property type="project" value="UniProtKB-UniRule"/>
</dbReference>
<evidence type="ECO:0000256" key="1">
    <source>
        <dbReference type="ARBA" id="ARBA00022679"/>
    </source>
</evidence>
<dbReference type="GO" id="GO:0000287">
    <property type="term" value="F:magnesium ion binding"/>
    <property type="evidence" value="ECO:0007669"/>
    <property type="project" value="UniProtKB-UniRule"/>
</dbReference>
<keyword evidence="1 7" id="KW-0808">Transferase</keyword>
<keyword evidence="5 7" id="KW-0460">Magnesium</keyword>
<keyword evidence="4 7" id="KW-0067">ATP-binding</keyword>
<dbReference type="EC" id="2.7.7.42" evidence="7"/>
<dbReference type="GO" id="GO:0047388">
    <property type="term" value="F:[glutamine synthetase]-adenylyl-L-tyrosine phosphorylase activity"/>
    <property type="evidence" value="ECO:0007669"/>
    <property type="project" value="UniProtKB-EC"/>
</dbReference>
<feature type="domain" description="PII-uridylyltransferase/Glutamine-synthetase adenylyltransferase" evidence="9">
    <location>
        <begin position="827"/>
        <end position="917"/>
    </location>
</feature>
<comment type="function">
    <text evidence="7">Involved in the regulation of glutamine synthetase GlnA, a key enzyme in the process to assimilate ammonia. When cellular nitrogen levels are high, the C-terminal adenylyl transferase (AT) inactivates GlnA by covalent transfer of an adenylyl group from ATP to specific tyrosine residue of GlnA, thus reducing its activity. Conversely, when nitrogen levels are low, the N-terminal adenylyl removase (AR) activates GlnA by removing the adenylyl group by phosphorolysis, increasing its activity. The regulatory region of GlnE binds the signal transduction protein PII (GlnB) which indicates the nitrogen status of the cell.</text>
</comment>
<keyword evidence="11" id="KW-1185">Reference proteome</keyword>
<dbReference type="Pfam" id="PF03710">
    <property type="entry name" value="GlnE"/>
    <property type="match status" value="2"/>
</dbReference>
<dbReference type="InterPro" id="IPR023057">
    <property type="entry name" value="GlnE"/>
</dbReference>
<reference evidence="10" key="1">
    <citation type="submission" date="2019-06" db="EMBL/GenBank/DDBJ databases">
        <title>Complete genome sequence of Methylogaea oryzae strain JCM16910.</title>
        <authorList>
            <person name="Asakawa S."/>
        </authorList>
    </citation>
    <scope>NUCLEOTIDE SEQUENCE</scope>
    <source>
        <strain evidence="10">E10</strain>
    </source>
</reference>
<dbReference type="EC" id="2.7.7.89" evidence="7"/>
<evidence type="ECO:0000259" key="8">
    <source>
        <dbReference type="Pfam" id="PF03710"/>
    </source>
</evidence>
<proteinExistence type="inferred from homology"/>
<dbReference type="CDD" id="cd05401">
    <property type="entry name" value="NT_GlnE_GlnD_like"/>
    <property type="match status" value="2"/>
</dbReference>
<feature type="domain" description="Glutamate-ammonia ligase adenylyltransferase repeated" evidence="8">
    <location>
        <begin position="38"/>
        <end position="284"/>
    </location>
</feature>
<dbReference type="NCBIfam" id="NF008292">
    <property type="entry name" value="PRK11072.1"/>
    <property type="match status" value="1"/>
</dbReference>
<evidence type="ECO:0000256" key="4">
    <source>
        <dbReference type="ARBA" id="ARBA00022840"/>
    </source>
</evidence>
<keyword evidence="6 7" id="KW-0511">Multifunctional enzyme</keyword>
<gene>
    <name evidence="7 10" type="primary">glnE</name>
    <name evidence="10" type="ORF">MoryE10_02320</name>
</gene>
<dbReference type="GO" id="GO:0005524">
    <property type="term" value="F:ATP binding"/>
    <property type="evidence" value="ECO:0007669"/>
    <property type="project" value="UniProtKB-UniRule"/>
</dbReference>
<comment type="catalytic activity">
    <reaction evidence="7">
        <text>[glutamine synthetase]-O(4)-(5'-adenylyl)-L-tyrosine + phosphate = [glutamine synthetase]-L-tyrosine + ADP</text>
        <dbReference type="Rhea" id="RHEA:43716"/>
        <dbReference type="Rhea" id="RHEA-COMP:10660"/>
        <dbReference type="Rhea" id="RHEA-COMP:10661"/>
        <dbReference type="ChEBI" id="CHEBI:43474"/>
        <dbReference type="ChEBI" id="CHEBI:46858"/>
        <dbReference type="ChEBI" id="CHEBI:83624"/>
        <dbReference type="ChEBI" id="CHEBI:456216"/>
        <dbReference type="EC" id="2.7.7.89"/>
    </reaction>
</comment>
<evidence type="ECO:0000313" key="11">
    <source>
        <dbReference type="Proteomes" id="UP000824988"/>
    </source>
</evidence>
<dbReference type="GO" id="GO:0005829">
    <property type="term" value="C:cytosol"/>
    <property type="evidence" value="ECO:0007669"/>
    <property type="project" value="TreeGrafter"/>
</dbReference>
<organism evidence="10 11">
    <name type="scientific">Methylogaea oryzae</name>
    <dbReference type="NCBI Taxonomy" id="1295382"/>
    <lineage>
        <taxon>Bacteria</taxon>
        <taxon>Pseudomonadati</taxon>
        <taxon>Pseudomonadota</taxon>
        <taxon>Gammaproteobacteria</taxon>
        <taxon>Methylococcales</taxon>
        <taxon>Methylococcaceae</taxon>
        <taxon>Methylogaea</taxon>
    </lineage>
</organism>
<dbReference type="FunFam" id="1.20.120.330:FF:000005">
    <property type="entry name" value="Bifunctional glutamine synthetase adenylyltransferase/adenylyl-removing enzyme"/>
    <property type="match status" value="1"/>
</dbReference>
<accession>A0A8D5AGW2</accession>
<sequence>MPQLPPPLSEKVARLLADFRERADATKLPLLDAPTLAESLPRVWAVSGFVAESCLRDPALLFGLLESDDLLADSGAAYYGQRLAESLPAVEDETELHRVLRRFRRREMVRIAWRDLAGWAELDETLADLSMLAECCLRAALEFLYGAACTRWGTPTDNRGRPQNLVVLGMGKLGGGELNFSSDIDLIFAYPEAGELPDKRGTSYQEFFTKLAQSLVKALDTNTEDGFVFRVDTRLRPFGDSGPLVMNFDAMEAYYQGQAREWERYAMIKARPVAGDLDAGAELEAMLKPFIYRRYLDYRAFGELRELKAKIAQELLRKDRTDSVKLGKGGIREIEFIGQAFQLLRGGRDKALQDRRIRVVLDALAEREYLPAEEIAKLQAAYRYLRLTENHIQQLADQQTHDLPKDDESRLRVAYSMGHSDWNSFKTELDEIFEQVHALFEQVIAPARDESGQGEARQVWSGGGDEESKAALLAGLGYPAPQEVLALLAAFRSGSAVARLTARGVAELDRLMPPLLQTVASARAPETTLKRILGLLEAVAKRNVYYTLLADNAAVLAQLVKLTDASPWIAALLAQHPILLDSLLDARQLYAPQKKGDLRKELARQLASVDADDPEDWMNRLRQFKQAQVLRVAAADIMEAIPLMVVSDYLTDIAEVLIEAALQDAWRHTVAKHGVPPGCRPEAVEGFAVIAYGKLGGIELSYSSDLDLVFLFDAERPEAATDGPRPVTVNQFYARIVQRMIHILTANMLAGVLYEVDMRLRPSGNSGLLVTSLTAFEAYQRDSAWTWEQQALVRARCVAGDAALGEKYRAARAKSLSRERDRAALQKEVREMREKMRDNLDSKDPAVFDLKQGFGGIADIEFIVQFGTLAHAAQHPALLEWTDNVRLLERLSDAGFLSRDEAEFLKQAYVGFRAQVHRAALQEQEARIPAAAAAETRARVQAIWRKLMES</sequence>
<comment type="cofactor">
    <cofactor evidence="7">
        <name>Mg(2+)</name>
        <dbReference type="ChEBI" id="CHEBI:18420"/>
    </cofactor>
</comment>
<evidence type="ECO:0000256" key="7">
    <source>
        <dbReference type="HAMAP-Rule" id="MF_00802"/>
    </source>
</evidence>
<dbReference type="InterPro" id="IPR013546">
    <property type="entry name" value="PII_UdlTrfase/GS_AdlTrfase"/>
</dbReference>
<dbReference type="AlphaFoldDB" id="A0A8D5AGW2"/>
<feature type="region of interest" description="Adenylyl transferase" evidence="7">
    <location>
        <begin position="456"/>
        <end position="950"/>
    </location>
</feature>
<comment type="similarity">
    <text evidence="7">Belongs to the GlnE family.</text>
</comment>
<evidence type="ECO:0000256" key="2">
    <source>
        <dbReference type="ARBA" id="ARBA00022695"/>
    </source>
</evidence>
<evidence type="ECO:0000256" key="3">
    <source>
        <dbReference type="ARBA" id="ARBA00022741"/>
    </source>
</evidence>
<evidence type="ECO:0000256" key="6">
    <source>
        <dbReference type="ARBA" id="ARBA00023268"/>
    </source>
</evidence>
<dbReference type="Pfam" id="PF08335">
    <property type="entry name" value="GlnD_UR_UTase"/>
    <property type="match status" value="2"/>
</dbReference>
<dbReference type="PANTHER" id="PTHR30621:SF0">
    <property type="entry name" value="BIFUNCTIONAL GLUTAMINE SYNTHETASE ADENYLYLTRANSFERASE_ADENYLYL-REMOVING ENZYME"/>
    <property type="match status" value="1"/>
</dbReference>
<dbReference type="RefSeq" id="WP_221047974.1">
    <property type="nucleotide sequence ID" value="NZ_AP019782.1"/>
</dbReference>
<keyword evidence="2 7" id="KW-0548">Nucleotidyltransferase</keyword>
<evidence type="ECO:0000256" key="5">
    <source>
        <dbReference type="ARBA" id="ARBA00022842"/>
    </source>
</evidence>
<evidence type="ECO:0000259" key="9">
    <source>
        <dbReference type="Pfam" id="PF08335"/>
    </source>
</evidence>
<dbReference type="HAMAP" id="MF_00802">
    <property type="entry name" value="GlnE"/>
    <property type="match status" value="1"/>
</dbReference>
<comment type="catalytic activity">
    <reaction evidence="7">
        <text>[glutamine synthetase]-L-tyrosine + ATP = [glutamine synthetase]-O(4)-(5'-adenylyl)-L-tyrosine + diphosphate</text>
        <dbReference type="Rhea" id="RHEA:18589"/>
        <dbReference type="Rhea" id="RHEA-COMP:10660"/>
        <dbReference type="Rhea" id="RHEA-COMP:10661"/>
        <dbReference type="ChEBI" id="CHEBI:30616"/>
        <dbReference type="ChEBI" id="CHEBI:33019"/>
        <dbReference type="ChEBI" id="CHEBI:46858"/>
        <dbReference type="ChEBI" id="CHEBI:83624"/>
        <dbReference type="EC" id="2.7.7.42"/>
    </reaction>
</comment>
<dbReference type="KEGG" id="moz:MoryE10_02320"/>
<dbReference type="GO" id="GO:0000820">
    <property type="term" value="P:regulation of glutamine family amino acid metabolic process"/>
    <property type="evidence" value="ECO:0007669"/>
    <property type="project" value="UniProtKB-UniRule"/>
</dbReference>
<name>A0A8D5AGW2_9GAMM</name>